<accession>A0ABP7UEE7</accession>
<dbReference type="Gene3D" id="3.30.110.170">
    <property type="entry name" value="Protein of unknown function (DUF541), domain 1"/>
    <property type="match status" value="1"/>
</dbReference>
<protein>
    <recommendedName>
        <fullName evidence="4">DUF541 domain-containing protein</fullName>
    </recommendedName>
</protein>
<dbReference type="InterPro" id="IPR052022">
    <property type="entry name" value="26kDa_periplasmic_antigen"/>
</dbReference>
<dbReference type="PANTHER" id="PTHR34387:SF2">
    <property type="entry name" value="SLR1258 PROTEIN"/>
    <property type="match status" value="1"/>
</dbReference>
<feature type="signal peptide" evidence="1">
    <location>
        <begin position="1"/>
        <end position="21"/>
    </location>
</feature>
<keyword evidence="1" id="KW-0732">Signal</keyword>
<gene>
    <name evidence="2" type="ORF">GCM10022388_02740</name>
</gene>
<dbReference type="PANTHER" id="PTHR34387">
    <property type="entry name" value="SLR1258 PROTEIN"/>
    <property type="match status" value="1"/>
</dbReference>
<dbReference type="Proteomes" id="UP001500426">
    <property type="component" value="Unassembled WGS sequence"/>
</dbReference>
<reference evidence="3" key="1">
    <citation type="journal article" date="2019" name="Int. J. Syst. Evol. Microbiol.">
        <title>The Global Catalogue of Microorganisms (GCM) 10K type strain sequencing project: providing services to taxonomists for standard genome sequencing and annotation.</title>
        <authorList>
            <consortium name="The Broad Institute Genomics Platform"/>
            <consortium name="The Broad Institute Genome Sequencing Center for Infectious Disease"/>
            <person name="Wu L."/>
            <person name="Ma J."/>
        </authorList>
    </citation>
    <scope>NUCLEOTIDE SEQUENCE [LARGE SCALE GENOMIC DNA]</scope>
    <source>
        <strain evidence="3">JCM 17068</strain>
    </source>
</reference>
<evidence type="ECO:0000313" key="3">
    <source>
        <dbReference type="Proteomes" id="UP001500426"/>
    </source>
</evidence>
<feature type="chain" id="PRO_5046180897" description="DUF541 domain-containing protein" evidence="1">
    <location>
        <begin position="22"/>
        <end position="237"/>
    </location>
</feature>
<evidence type="ECO:0000313" key="2">
    <source>
        <dbReference type="EMBL" id="GAA4041547.1"/>
    </source>
</evidence>
<organism evidence="2 3">
    <name type="scientific">Flavobacterium chungnamense</name>
    <dbReference type="NCBI Taxonomy" id="706182"/>
    <lineage>
        <taxon>Bacteria</taxon>
        <taxon>Pseudomonadati</taxon>
        <taxon>Bacteroidota</taxon>
        <taxon>Flavobacteriia</taxon>
        <taxon>Flavobacteriales</taxon>
        <taxon>Flavobacteriaceae</taxon>
        <taxon>Flavobacterium</taxon>
    </lineage>
</organism>
<dbReference type="EMBL" id="BAABCS010000003">
    <property type="protein sequence ID" value="GAA4041547.1"/>
    <property type="molecule type" value="Genomic_DNA"/>
</dbReference>
<evidence type="ECO:0000256" key="1">
    <source>
        <dbReference type="SAM" id="SignalP"/>
    </source>
</evidence>
<proteinExistence type="predicted"/>
<dbReference type="Pfam" id="PF04402">
    <property type="entry name" value="SIMPL"/>
    <property type="match status" value="1"/>
</dbReference>
<sequence>MKNFFFLICCLFSGIVFSQNAINDDNTISVVGVGTKSTFPNAAHITIAVRFVKPALRDAMNETQKTSKDVLTIIKKYVSDTTDIKVSLIYTDKEFKYDNAQKKEVFVGFESNQKIIFTLKDIKRMQDFTEEILKTKIYEIEKVAYFHTEAATFMKQAQELAVADAIETTERLARAAKLKVGKITYLKSSNSPVNAINMSVNSGNLQTYNKSMGGEGVSASGQLLNYTANVNMNTKID</sequence>
<comment type="caution">
    <text evidence="2">The sequence shown here is derived from an EMBL/GenBank/DDBJ whole genome shotgun (WGS) entry which is preliminary data.</text>
</comment>
<dbReference type="RefSeq" id="WP_345089550.1">
    <property type="nucleotide sequence ID" value="NZ_BAABCS010000003.1"/>
</dbReference>
<keyword evidence="3" id="KW-1185">Reference proteome</keyword>
<name>A0ABP7UEE7_9FLAO</name>
<dbReference type="InterPro" id="IPR007497">
    <property type="entry name" value="SIMPL/DUF541"/>
</dbReference>
<evidence type="ECO:0008006" key="4">
    <source>
        <dbReference type="Google" id="ProtNLM"/>
    </source>
</evidence>
<dbReference type="Gene3D" id="3.30.70.2970">
    <property type="entry name" value="Protein of unknown function (DUF541), domain 2"/>
    <property type="match status" value="1"/>
</dbReference>